<dbReference type="Gene3D" id="3.30.2310.20">
    <property type="entry name" value="RelE-like"/>
    <property type="match status" value="1"/>
</dbReference>
<dbReference type="Pfam" id="PF05016">
    <property type="entry name" value="ParE_toxin"/>
    <property type="match status" value="1"/>
</dbReference>
<dbReference type="STRING" id="1855823.MCCS_20810"/>
<protein>
    <submittedName>
        <fullName evidence="2">Plasmid stabilization system protein</fullName>
    </submittedName>
</protein>
<keyword evidence="1" id="KW-1277">Toxin-antitoxin system</keyword>
<reference evidence="2 3" key="1">
    <citation type="journal article" date="2017" name="Int. J. Syst. Evol. Microbiol.">
        <title>Macrococcus canis sp. nov., a skin bacterium associated with infections in dogs.</title>
        <authorList>
            <person name="Gobeli Brawand S."/>
            <person name="Cotting K."/>
            <person name="Gomez-Sanz E."/>
            <person name="Collaud A."/>
            <person name="Thomann A."/>
            <person name="Brodard I."/>
            <person name="Rodriguez-Campos S."/>
            <person name="Strauss C."/>
            <person name="Perreten V."/>
        </authorList>
    </citation>
    <scope>NUCLEOTIDE SEQUENCE [LARGE SCALE GENOMIC DNA]</scope>
    <source>
        <strain evidence="2 3">KM45013</strain>
    </source>
</reference>
<proteinExistence type="predicted"/>
<gene>
    <name evidence="2" type="ORF">MCCS_20810</name>
</gene>
<dbReference type="InterPro" id="IPR035093">
    <property type="entry name" value="RelE/ParE_toxin_dom_sf"/>
</dbReference>
<evidence type="ECO:0000313" key="3">
    <source>
        <dbReference type="Proteomes" id="UP000194154"/>
    </source>
</evidence>
<dbReference type="Proteomes" id="UP000194154">
    <property type="component" value="Chromosome"/>
</dbReference>
<accession>A0A1W7AEW9</accession>
<evidence type="ECO:0000313" key="2">
    <source>
        <dbReference type="EMBL" id="ARQ07670.1"/>
    </source>
</evidence>
<dbReference type="GeneID" id="97611586"/>
<dbReference type="InterPro" id="IPR007712">
    <property type="entry name" value="RelE/ParE_toxin"/>
</dbReference>
<evidence type="ECO:0000256" key="1">
    <source>
        <dbReference type="ARBA" id="ARBA00022649"/>
    </source>
</evidence>
<dbReference type="RefSeq" id="WP_086043210.1">
    <property type="nucleotide sequence ID" value="NZ_CBCRZA010000007.1"/>
</dbReference>
<organism evidence="2 3">
    <name type="scientific">Macrococcoides canis</name>
    <dbReference type="NCBI Taxonomy" id="1855823"/>
    <lineage>
        <taxon>Bacteria</taxon>
        <taxon>Bacillati</taxon>
        <taxon>Bacillota</taxon>
        <taxon>Bacilli</taxon>
        <taxon>Bacillales</taxon>
        <taxon>Staphylococcaceae</taxon>
        <taxon>Macrococcoides</taxon>
    </lineage>
</organism>
<dbReference type="AlphaFoldDB" id="A0A1W7AEW9"/>
<sequence>MEIKRYKVTYLSTFYTDLSEIIEYFQNDLRNNLAAEKFLDDVENAVLKRSKTPLILPPVYINTTLDLCFFRIIVSNYSIYYVVNNDNIEFRRIIHNKRDINTSQL</sequence>
<keyword evidence="3" id="KW-1185">Reference proteome</keyword>
<dbReference type="KEGG" id="mcak:MCCS_20810"/>
<name>A0A1W7AEW9_9STAP</name>
<dbReference type="OrthoDB" id="5574284at2"/>
<dbReference type="EMBL" id="CP021059">
    <property type="protein sequence ID" value="ARQ07670.1"/>
    <property type="molecule type" value="Genomic_DNA"/>
</dbReference>